<comment type="caution">
    <text evidence="4">Lacks conserved residue(s) required for the propagation of feature annotation.</text>
</comment>
<accession>A0A9P8IBW3</accession>
<dbReference type="PANTHER" id="PTHR24185:SF1">
    <property type="entry name" value="CALCIUM-INDEPENDENT PHOSPHOLIPASE A2-GAMMA"/>
    <property type="match status" value="1"/>
</dbReference>
<evidence type="ECO:0000313" key="7">
    <source>
        <dbReference type="Proteomes" id="UP000750711"/>
    </source>
</evidence>
<keyword evidence="7" id="KW-1185">Reference proteome</keyword>
<evidence type="ECO:0000313" key="6">
    <source>
        <dbReference type="EMBL" id="KAH0551364.1"/>
    </source>
</evidence>
<dbReference type="Gene3D" id="3.40.1090.10">
    <property type="entry name" value="Cytosolic phospholipase A2 catalytic domain"/>
    <property type="match status" value="1"/>
</dbReference>
<dbReference type="Pfam" id="PF01734">
    <property type="entry name" value="Patatin"/>
    <property type="match status" value="1"/>
</dbReference>
<dbReference type="InterPro" id="IPR016035">
    <property type="entry name" value="Acyl_Trfase/lysoPLipase"/>
</dbReference>
<sequence length="472" mass="52536">MSAGRMDYRNDHHGAPQPLPAVPAVPVLTPGDIAPTIVHSTVAGRAPTLADKHDVSPEFAEVGTAKQPGHDDPKLAEPIRLLSLDGGGIHGLSSIQVLRRIMAKVNEGREVRRKLEPYEFFDLIGGTGTGGVIAIMLGRLQMSMQEVEDHYISLSETISDTIRVGLSRSKRVNSVLLEEKLKTLATRRNLSAQTPLRDLSIEKAKSPCRVTYESAELSLDPVLPPMQTWEAALATIAVSPFFTPIEIRGHRYSIGCKWMHNNPMGVVYQEAQHLWPDNKDGRKFVFLSIGAGAPPRGDLLEGRVARSLADISHATAETYSTYQGQLGRVKCLFRFNLPERLGVNEYKQRRTVEVETEKYMYDPNLADELNYCVAKLDGKTYGMRCPTIRVPHSVRATRLLGVSDIVESDAAACKGDRIPAELCTYCLTGERPAMYNLLQFIRYILKLRRDCISRSIQCLWSLQFKVLQELQG</sequence>
<dbReference type="GO" id="GO:0016042">
    <property type="term" value="P:lipid catabolic process"/>
    <property type="evidence" value="ECO:0007669"/>
    <property type="project" value="UniProtKB-KW"/>
</dbReference>
<feature type="short sequence motif" description="GXGXXG" evidence="4">
    <location>
        <begin position="86"/>
        <end position="91"/>
    </location>
</feature>
<reference evidence="6" key="1">
    <citation type="submission" date="2021-03" db="EMBL/GenBank/DDBJ databases">
        <title>Comparative genomics and phylogenomic investigation of the class Geoglossomycetes provide insights into ecological specialization and systematics.</title>
        <authorList>
            <person name="Melie T."/>
            <person name="Pirro S."/>
            <person name="Miller A.N."/>
            <person name="Quandt A."/>
        </authorList>
    </citation>
    <scope>NUCLEOTIDE SEQUENCE</scope>
    <source>
        <strain evidence="6">CAQ_001_2017</strain>
    </source>
</reference>
<evidence type="ECO:0000256" key="3">
    <source>
        <dbReference type="ARBA" id="ARBA00023098"/>
    </source>
</evidence>
<dbReference type="GO" id="GO:0016020">
    <property type="term" value="C:membrane"/>
    <property type="evidence" value="ECO:0007669"/>
    <property type="project" value="TreeGrafter"/>
</dbReference>
<proteinExistence type="predicted"/>
<gene>
    <name evidence="6" type="ORF">GP486_007421</name>
</gene>
<dbReference type="GO" id="GO:0046486">
    <property type="term" value="P:glycerolipid metabolic process"/>
    <property type="evidence" value="ECO:0007669"/>
    <property type="project" value="UniProtKB-ARBA"/>
</dbReference>
<feature type="domain" description="PNPLA" evidence="5">
    <location>
        <begin position="82"/>
        <end position="268"/>
    </location>
</feature>
<dbReference type="SUPFAM" id="SSF52151">
    <property type="entry name" value="FabD/lysophospholipase-like"/>
    <property type="match status" value="1"/>
</dbReference>
<dbReference type="Proteomes" id="UP000750711">
    <property type="component" value="Unassembled WGS sequence"/>
</dbReference>
<evidence type="ECO:0000256" key="2">
    <source>
        <dbReference type="ARBA" id="ARBA00022963"/>
    </source>
</evidence>
<keyword evidence="2" id="KW-0442">Lipid degradation</keyword>
<dbReference type="EMBL" id="JAGHQM010002085">
    <property type="protein sequence ID" value="KAH0551364.1"/>
    <property type="molecule type" value="Genomic_DNA"/>
</dbReference>
<organism evidence="6 7">
    <name type="scientific">Trichoglossum hirsutum</name>
    <dbReference type="NCBI Taxonomy" id="265104"/>
    <lineage>
        <taxon>Eukaryota</taxon>
        <taxon>Fungi</taxon>
        <taxon>Dikarya</taxon>
        <taxon>Ascomycota</taxon>
        <taxon>Pezizomycotina</taxon>
        <taxon>Geoglossomycetes</taxon>
        <taxon>Geoglossales</taxon>
        <taxon>Geoglossaceae</taxon>
        <taxon>Trichoglossum</taxon>
    </lineage>
</organism>
<evidence type="ECO:0000259" key="5">
    <source>
        <dbReference type="PROSITE" id="PS51635"/>
    </source>
</evidence>
<keyword evidence="3" id="KW-0443">Lipid metabolism</keyword>
<dbReference type="PROSITE" id="PS51635">
    <property type="entry name" value="PNPLA"/>
    <property type="match status" value="1"/>
</dbReference>
<protein>
    <recommendedName>
        <fullName evidence="5">PNPLA domain-containing protein</fullName>
    </recommendedName>
</protein>
<dbReference type="AlphaFoldDB" id="A0A9P8IBW3"/>
<keyword evidence="1" id="KW-0378">Hydrolase</keyword>
<dbReference type="InterPro" id="IPR002641">
    <property type="entry name" value="PNPLA_dom"/>
</dbReference>
<dbReference type="PANTHER" id="PTHR24185">
    <property type="entry name" value="CALCIUM-INDEPENDENT PHOSPHOLIPASE A2-GAMMA"/>
    <property type="match status" value="1"/>
</dbReference>
<dbReference type="GO" id="GO:0019369">
    <property type="term" value="P:arachidonate metabolic process"/>
    <property type="evidence" value="ECO:0007669"/>
    <property type="project" value="TreeGrafter"/>
</dbReference>
<evidence type="ECO:0000256" key="4">
    <source>
        <dbReference type="PROSITE-ProRule" id="PRU01161"/>
    </source>
</evidence>
<dbReference type="GO" id="GO:0047499">
    <property type="term" value="F:calcium-independent phospholipase A2 activity"/>
    <property type="evidence" value="ECO:0007669"/>
    <property type="project" value="TreeGrafter"/>
</dbReference>
<name>A0A9P8IBW3_9PEZI</name>
<evidence type="ECO:0000256" key="1">
    <source>
        <dbReference type="ARBA" id="ARBA00022801"/>
    </source>
</evidence>
<comment type="caution">
    <text evidence="6">The sequence shown here is derived from an EMBL/GenBank/DDBJ whole genome shotgun (WGS) entry which is preliminary data.</text>
</comment>